<sequence>MSLRPPPHTPSAPLIPQSSDKVATYMLDKEGDRENKERRYKGQQRERAGFINSKYARNCVEEEWIAILLKAPSLHPTKIRTSIFPSSAV</sequence>
<dbReference type="EMBL" id="OE180617">
    <property type="protein sequence ID" value="CAD7571632.1"/>
    <property type="molecule type" value="Genomic_DNA"/>
</dbReference>
<feature type="region of interest" description="Disordered" evidence="1">
    <location>
        <begin position="1"/>
        <end position="20"/>
    </location>
</feature>
<proteinExistence type="predicted"/>
<evidence type="ECO:0000313" key="2">
    <source>
        <dbReference type="EMBL" id="CAD7571632.1"/>
    </source>
</evidence>
<evidence type="ECO:0000256" key="1">
    <source>
        <dbReference type="SAM" id="MobiDB-lite"/>
    </source>
</evidence>
<protein>
    <submittedName>
        <fullName evidence="2">(California timema) hypothetical protein</fullName>
    </submittedName>
</protein>
<accession>A0A7R9J2Z7</accession>
<reference evidence="2" key="1">
    <citation type="submission" date="2020-11" db="EMBL/GenBank/DDBJ databases">
        <authorList>
            <person name="Tran Van P."/>
        </authorList>
    </citation>
    <scope>NUCLEOTIDE SEQUENCE</scope>
</reference>
<dbReference type="AlphaFoldDB" id="A0A7R9J2Z7"/>
<name>A0A7R9J2Z7_TIMCA</name>
<organism evidence="2">
    <name type="scientific">Timema californicum</name>
    <name type="common">California timema</name>
    <name type="synonym">Walking stick</name>
    <dbReference type="NCBI Taxonomy" id="61474"/>
    <lineage>
        <taxon>Eukaryota</taxon>
        <taxon>Metazoa</taxon>
        <taxon>Ecdysozoa</taxon>
        <taxon>Arthropoda</taxon>
        <taxon>Hexapoda</taxon>
        <taxon>Insecta</taxon>
        <taxon>Pterygota</taxon>
        <taxon>Neoptera</taxon>
        <taxon>Polyneoptera</taxon>
        <taxon>Phasmatodea</taxon>
        <taxon>Timematodea</taxon>
        <taxon>Timematoidea</taxon>
        <taxon>Timematidae</taxon>
        <taxon>Timema</taxon>
    </lineage>
</organism>
<feature type="compositionally biased region" description="Pro residues" evidence="1">
    <location>
        <begin position="1"/>
        <end position="10"/>
    </location>
</feature>
<gene>
    <name evidence="2" type="ORF">TCMB3V08_LOCUS4302</name>
</gene>